<dbReference type="Pfam" id="PF02368">
    <property type="entry name" value="Big_2"/>
    <property type="match status" value="1"/>
</dbReference>
<dbReference type="Proteomes" id="UP000262969">
    <property type="component" value="Unassembled WGS sequence"/>
</dbReference>
<comment type="caution">
    <text evidence="2">The sequence shown here is derived from an EMBL/GenBank/DDBJ whole genome shotgun (WGS) entry which is preliminary data.</text>
</comment>
<evidence type="ECO:0000313" key="3">
    <source>
        <dbReference type="Proteomes" id="UP000262969"/>
    </source>
</evidence>
<organism evidence="2 3">
    <name type="scientific">Lachnoclostridium phytofermentans</name>
    <dbReference type="NCBI Taxonomy" id="66219"/>
    <lineage>
        <taxon>Bacteria</taxon>
        <taxon>Bacillati</taxon>
        <taxon>Bacillota</taxon>
        <taxon>Clostridia</taxon>
        <taxon>Lachnospirales</taxon>
        <taxon>Lachnospiraceae</taxon>
    </lineage>
</organism>
<proteinExistence type="predicted"/>
<feature type="non-terminal residue" evidence="2">
    <location>
        <position position="1"/>
    </location>
</feature>
<dbReference type="GO" id="GO:0003677">
    <property type="term" value="F:DNA binding"/>
    <property type="evidence" value="ECO:0007669"/>
    <property type="project" value="UniProtKB-KW"/>
</dbReference>
<name>A0A3D2X8K0_9FIRM</name>
<dbReference type="InterPro" id="IPR003343">
    <property type="entry name" value="Big_2"/>
</dbReference>
<dbReference type="EMBL" id="DPVV01000457">
    <property type="protein sequence ID" value="HCL03469.1"/>
    <property type="molecule type" value="Genomic_DNA"/>
</dbReference>
<dbReference type="SUPFAM" id="SSF49373">
    <property type="entry name" value="Invasin/intimin cell-adhesion fragments"/>
    <property type="match status" value="1"/>
</dbReference>
<gene>
    <name evidence="2" type="ORF">DHW61_13845</name>
</gene>
<sequence>EVTIVGGKAIVKIKISEEVLKQAVIDGNKSIIILLGKEVLKDILKDSQIKKGIVIDLFIPTVKDANVNNIILSRDALLLAKKSGQKLTINVVIGKGYTVDIPVSELKKVTYVSKDMNIAVTLKKDTKVAAKSVGILSVGTDGNLTAGMVVTVPVKGTLSLSAGDKVYIYHKNAKTGALEEMPNNPLIVAADGTIKLSTLSGGDFVICTEKVKDAVTLVDRVIVSVESTVAKGKKINVKVTLPEELARVAAFTKGDPVGQEEVKVTYQVSDKVIATVSSNGTITAKKKGTVTLTVVVTLENGQKKNFNKTIKVN</sequence>
<evidence type="ECO:0000313" key="2">
    <source>
        <dbReference type="EMBL" id="HCL03469.1"/>
    </source>
</evidence>
<dbReference type="Gene3D" id="2.60.40.1080">
    <property type="match status" value="1"/>
</dbReference>
<dbReference type="InterPro" id="IPR008964">
    <property type="entry name" value="Invasin/intimin_cell_adhesion"/>
</dbReference>
<dbReference type="AlphaFoldDB" id="A0A3D2X8K0"/>
<reference evidence="2 3" key="1">
    <citation type="journal article" date="2018" name="Nat. Biotechnol.">
        <title>A standardized bacterial taxonomy based on genome phylogeny substantially revises the tree of life.</title>
        <authorList>
            <person name="Parks D.H."/>
            <person name="Chuvochina M."/>
            <person name="Waite D.W."/>
            <person name="Rinke C."/>
            <person name="Skarshewski A."/>
            <person name="Chaumeil P.A."/>
            <person name="Hugenholtz P."/>
        </authorList>
    </citation>
    <scope>NUCLEOTIDE SEQUENCE [LARGE SCALE GENOMIC DNA]</scope>
    <source>
        <strain evidence="2">UBA11728</strain>
    </source>
</reference>
<feature type="domain" description="BIG2" evidence="1">
    <location>
        <begin position="255"/>
        <end position="302"/>
    </location>
</feature>
<protein>
    <submittedName>
        <fullName evidence="2">DNA-binding protein</fullName>
    </submittedName>
</protein>
<keyword evidence="2" id="KW-0238">DNA-binding</keyword>
<evidence type="ECO:0000259" key="1">
    <source>
        <dbReference type="Pfam" id="PF02368"/>
    </source>
</evidence>
<accession>A0A3D2X8K0</accession>